<reference evidence="4" key="1">
    <citation type="submission" date="2018-08" db="EMBL/GenBank/DDBJ databases">
        <title>Mucilaginibacter sp. MYSH2.</title>
        <authorList>
            <person name="Seo T."/>
        </authorList>
    </citation>
    <scope>NUCLEOTIDE SEQUENCE [LARGE SCALE GENOMIC DNA]</scope>
    <source>
        <strain evidence="4">KIRAN</strain>
    </source>
</reference>
<name>A0A399RT39_9BACT</name>
<evidence type="ECO:0000313" key="3">
    <source>
        <dbReference type="EMBL" id="RIJ33414.1"/>
    </source>
</evidence>
<dbReference type="InterPro" id="IPR025380">
    <property type="entry name" value="DUF4369"/>
</dbReference>
<dbReference type="OrthoDB" id="853364at2"/>
<comment type="caution">
    <text evidence="3">The sequence shown here is derived from an EMBL/GenBank/DDBJ whole genome shotgun (WGS) entry which is preliminary data.</text>
</comment>
<protein>
    <submittedName>
        <fullName evidence="3">DUF4369 domain-containing protein</fullName>
    </submittedName>
</protein>
<gene>
    <name evidence="3" type="ORF">D1627_17495</name>
</gene>
<proteinExistence type="predicted"/>
<feature type="domain" description="DUF4369" evidence="2">
    <location>
        <begin position="31"/>
        <end position="137"/>
    </location>
</feature>
<dbReference type="AlphaFoldDB" id="A0A399RT39"/>
<evidence type="ECO:0000256" key="1">
    <source>
        <dbReference type="SAM" id="SignalP"/>
    </source>
</evidence>
<dbReference type="PROSITE" id="PS51257">
    <property type="entry name" value="PROKAR_LIPOPROTEIN"/>
    <property type="match status" value="1"/>
</dbReference>
<dbReference type="Pfam" id="PF14289">
    <property type="entry name" value="DUF4369"/>
    <property type="match status" value="1"/>
</dbReference>
<keyword evidence="1" id="KW-0732">Signal</keyword>
<feature type="chain" id="PRO_5017413215" evidence="1">
    <location>
        <begin position="22"/>
        <end position="204"/>
    </location>
</feature>
<dbReference type="RefSeq" id="WP_119433580.1">
    <property type="nucleotide sequence ID" value="NZ_QWGE01000007.1"/>
</dbReference>
<evidence type="ECO:0000313" key="4">
    <source>
        <dbReference type="Proteomes" id="UP000266005"/>
    </source>
</evidence>
<sequence length="204" mass="22653">MNKLKHALWLASLAVLFSACAAQKPVSRAGYTLHGSIAGATDSTWVYILNQDKFNSAPLSDSTQIRKGKFILTGTVPNEAMLVFVGIKGPVYAADGKNVQRYRLTDAAPVWLENKVIPFDGTKGSLYKTSGNIAQDYFRNNQAADDAAFIQRNPDEYFSAYVLNVRKETWSRDQVAELYTLLSQKVKDSLYGRQLAEFLALSDQ</sequence>
<evidence type="ECO:0000259" key="2">
    <source>
        <dbReference type="Pfam" id="PF14289"/>
    </source>
</evidence>
<feature type="signal peptide" evidence="1">
    <location>
        <begin position="1"/>
        <end position="21"/>
    </location>
</feature>
<dbReference type="Proteomes" id="UP000266005">
    <property type="component" value="Unassembled WGS sequence"/>
</dbReference>
<organism evidence="3 4">
    <name type="scientific">Pontibacter oryzae</name>
    <dbReference type="NCBI Taxonomy" id="2304593"/>
    <lineage>
        <taxon>Bacteria</taxon>
        <taxon>Pseudomonadati</taxon>
        <taxon>Bacteroidota</taxon>
        <taxon>Cytophagia</taxon>
        <taxon>Cytophagales</taxon>
        <taxon>Hymenobacteraceae</taxon>
        <taxon>Pontibacter</taxon>
    </lineage>
</organism>
<dbReference type="EMBL" id="QWGE01000007">
    <property type="protein sequence ID" value="RIJ33414.1"/>
    <property type="molecule type" value="Genomic_DNA"/>
</dbReference>
<keyword evidence="4" id="KW-1185">Reference proteome</keyword>
<accession>A0A399RT39</accession>